<dbReference type="GO" id="GO:0005739">
    <property type="term" value="C:mitochondrion"/>
    <property type="evidence" value="ECO:0007669"/>
    <property type="project" value="GOC"/>
</dbReference>
<dbReference type="RefSeq" id="XP_013901227.1">
    <property type="nucleotide sequence ID" value="XM_014045773.1"/>
</dbReference>
<dbReference type="InterPro" id="IPR004202">
    <property type="entry name" value="COX7C/Cox8"/>
</dbReference>
<keyword evidence="3" id="KW-1185">Reference proteome</keyword>
<feature type="transmembrane region" description="Helical" evidence="1">
    <location>
        <begin position="54"/>
        <end position="75"/>
    </location>
</feature>
<reference evidence="2 3" key="1">
    <citation type="journal article" date="2013" name="BMC Genomics">
        <title>Reconstruction of the lipid metabolism for the microalga Monoraphidium neglectum from its genome sequence reveals characteristics suitable for biofuel production.</title>
        <authorList>
            <person name="Bogen C."/>
            <person name="Al-Dilaimi A."/>
            <person name="Albersmeier A."/>
            <person name="Wichmann J."/>
            <person name="Grundmann M."/>
            <person name="Rupp O."/>
            <person name="Lauersen K.J."/>
            <person name="Blifernez-Klassen O."/>
            <person name="Kalinowski J."/>
            <person name="Goesmann A."/>
            <person name="Mussgnug J.H."/>
            <person name="Kruse O."/>
        </authorList>
    </citation>
    <scope>NUCLEOTIDE SEQUENCE [LARGE SCALE GENOMIC DNA]</scope>
    <source>
        <strain evidence="2 3">SAG 48.87</strain>
    </source>
</reference>
<evidence type="ECO:0000313" key="3">
    <source>
        <dbReference type="Proteomes" id="UP000054498"/>
    </source>
</evidence>
<dbReference type="EMBL" id="KK101097">
    <property type="protein sequence ID" value="KIZ02208.1"/>
    <property type="molecule type" value="Genomic_DNA"/>
</dbReference>
<evidence type="ECO:0000313" key="2">
    <source>
        <dbReference type="EMBL" id="KIZ02208.1"/>
    </source>
</evidence>
<keyword evidence="1" id="KW-0812">Transmembrane</keyword>
<keyword evidence="1" id="KW-0472">Membrane</keyword>
<dbReference type="AlphaFoldDB" id="A0A0D2JTI7"/>
<keyword evidence="1" id="KW-1133">Transmembrane helix</keyword>
<dbReference type="KEGG" id="mng:MNEG_5755"/>
<name>A0A0D2JTI7_9CHLO</name>
<gene>
    <name evidence="2" type="ORF">MNEG_5755</name>
</gene>
<organism evidence="2 3">
    <name type="scientific">Monoraphidium neglectum</name>
    <dbReference type="NCBI Taxonomy" id="145388"/>
    <lineage>
        <taxon>Eukaryota</taxon>
        <taxon>Viridiplantae</taxon>
        <taxon>Chlorophyta</taxon>
        <taxon>core chlorophytes</taxon>
        <taxon>Chlorophyceae</taxon>
        <taxon>CS clade</taxon>
        <taxon>Sphaeropleales</taxon>
        <taxon>Selenastraceae</taxon>
        <taxon>Monoraphidium</taxon>
    </lineage>
</organism>
<dbReference type="GO" id="GO:0006123">
    <property type="term" value="P:mitochondrial electron transport, cytochrome c to oxygen"/>
    <property type="evidence" value="ECO:0007669"/>
    <property type="project" value="InterPro"/>
</dbReference>
<dbReference type="OrthoDB" id="521730at2759"/>
<sequence>MSAAARLVVRELLRKDAAPQLARSFRTSSVPKSHYEHGPNYLDFQNWPGRKRKVATWIIGMWVTGLGIPLFAVWYQQNKMKGG</sequence>
<evidence type="ECO:0000256" key="1">
    <source>
        <dbReference type="SAM" id="Phobius"/>
    </source>
</evidence>
<dbReference type="GeneID" id="25738632"/>
<protein>
    <recommendedName>
        <fullName evidence="4">Cytochrome c oxidase polypeptide VIIc</fullName>
    </recommendedName>
</protein>
<accession>A0A0D2JTI7</accession>
<dbReference type="Pfam" id="PF02935">
    <property type="entry name" value="COX7C"/>
    <property type="match status" value="1"/>
</dbReference>
<evidence type="ECO:0008006" key="4">
    <source>
        <dbReference type="Google" id="ProtNLM"/>
    </source>
</evidence>
<dbReference type="Proteomes" id="UP000054498">
    <property type="component" value="Unassembled WGS sequence"/>
</dbReference>
<proteinExistence type="predicted"/>